<dbReference type="InterPro" id="IPR027417">
    <property type="entry name" value="P-loop_NTPase"/>
</dbReference>
<dbReference type="RefSeq" id="WP_132083289.1">
    <property type="nucleotide sequence ID" value="NZ_SLUI01000020.1"/>
</dbReference>
<dbReference type="InterPro" id="IPR003593">
    <property type="entry name" value="AAA+_ATPase"/>
</dbReference>
<dbReference type="InterPro" id="IPR017871">
    <property type="entry name" value="ABC_transporter-like_CS"/>
</dbReference>
<keyword evidence="3" id="KW-0547">Nucleotide-binding</keyword>
<dbReference type="Proteomes" id="UP000295063">
    <property type="component" value="Unassembled WGS sequence"/>
</dbReference>
<accession>A0A4V2Q7P3</accession>
<comment type="similarity">
    <text evidence="1">Belongs to the ABC transporter superfamily.</text>
</comment>
<evidence type="ECO:0000256" key="2">
    <source>
        <dbReference type="ARBA" id="ARBA00022448"/>
    </source>
</evidence>
<dbReference type="Pfam" id="PF00005">
    <property type="entry name" value="ABC_tran"/>
    <property type="match status" value="1"/>
</dbReference>
<dbReference type="PANTHER" id="PTHR42734:SF17">
    <property type="entry name" value="METAL TRANSPORT SYSTEM ATP-BINDING PROTEIN TM_0124-RELATED"/>
    <property type="match status" value="1"/>
</dbReference>
<keyword evidence="7" id="KW-1185">Reference proteome</keyword>
<comment type="caution">
    <text evidence="6">The sequence shown here is derived from an EMBL/GenBank/DDBJ whole genome shotgun (WGS) entry which is preliminary data.</text>
</comment>
<dbReference type="FunFam" id="3.40.50.300:FF:000134">
    <property type="entry name" value="Iron-enterobactin ABC transporter ATP-binding protein"/>
    <property type="match status" value="1"/>
</dbReference>
<dbReference type="SMART" id="SM00382">
    <property type="entry name" value="AAA"/>
    <property type="match status" value="1"/>
</dbReference>
<dbReference type="InterPro" id="IPR003439">
    <property type="entry name" value="ABC_transporter-like_ATP-bd"/>
</dbReference>
<keyword evidence="4 6" id="KW-0067">ATP-binding</keyword>
<evidence type="ECO:0000313" key="6">
    <source>
        <dbReference type="EMBL" id="TCL32701.1"/>
    </source>
</evidence>
<evidence type="ECO:0000256" key="4">
    <source>
        <dbReference type="ARBA" id="ARBA00022840"/>
    </source>
</evidence>
<dbReference type="OrthoDB" id="9806726at2"/>
<evidence type="ECO:0000259" key="5">
    <source>
        <dbReference type="PROSITE" id="PS50893"/>
    </source>
</evidence>
<dbReference type="SUPFAM" id="SSF52540">
    <property type="entry name" value="P-loop containing nucleoside triphosphate hydrolases"/>
    <property type="match status" value="1"/>
</dbReference>
<dbReference type="EMBL" id="SLUI01000020">
    <property type="protein sequence ID" value="TCL32701.1"/>
    <property type="molecule type" value="Genomic_DNA"/>
</dbReference>
<gene>
    <name evidence="6" type="ORF">EV210_12021</name>
</gene>
<dbReference type="Gene3D" id="3.40.50.300">
    <property type="entry name" value="P-loop containing nucleotide triphosphate hydrolases"/>
    <property type="match status" value="1"/>
</dbReference>
<proteinExistence type="inferred from homology"/>
<dbReference type="PROSITE" id="PS00211">
    <property type="entry name" value="ABC_TRANSPORTER_1"/>
    <property type="match status" value="1"/>
</dbReference>
<organism evidence="6 7">
    <name type="scientific">Anaerospora hongkongensis</name>
    <dbReference type="NCBI Taxonomy" id="244830"/>
    <lineage>
        <taxon>Bacteria</taxon>
        <taxon>Bacillati</taxon>
        <taxon>Bacillota</taxon>
        <taxon>Negativicutes</taxon>
        <taxon>Selenomonadales</taxon>
        <taxon>Sporomusaceae</taxon>
        <taxon>Anaerospora</taxon>
    </lineage>
</organism>
<name>A0A4V2Q7P3_9FIRM</name>
<dbReference type="AlphaFoldDB" id="A0A4V2Q7P3"/>
<sequence>MNAFEFTNVSFSYPCHPIFTNLNLAIQAGDFVAVVGGNGAGKSTFLKLCVGALSPDAGEIRIFGDLVKSFPNWHKIGYVPQNPLRDRAFPITVAEVIAMGRIPGLPLGRSLGQLDRQAIQKAIKLTGVETFQHKLIGNLSGGQQQRVMVARALAAEPETLILDEPTAGIDAKGSQEFYELLCKLNQEANITILLVTHDIDKVAPYAGKVLRLDQGLSYYGPAEPFRLKAATLS</sequence>
<dbReference type="GO" id="GO:0016887">
    <property type="term" value="F:ATP hydrolysis activity"/>
    <property type="evidence" value="ECO:0007669"/>
    <property type="project" value="InterPro"/>
</dbReference>
<reference evidence="6 7" key="1">
    <citation type="submission" date="2019-03" db="EMBL/GenBank/DDBJ databases">
        <title>Genomic Encyclopedia of Type Strains, Phase IV (KMG-IV): sequencing the most valuable type-strain genomes for metagenomic binning, comparative biology and taxonomic classification.</title>
        <authorList>
            <person name="Goeker M."/>
        </authorList>
    </citation>
    <scope>NUCLEOTIDE SEQUENCE [LARGE SCALE GENOMIC DNA]</scope>
    <source>
        <strain evidence="6 7">DSM 15969</strain>
    </source>
</reference>
<evidence type="ECO:0000256" key="3">
    <source>
        <dbReference type="ARBA" id="ARBA00022741"/>
    </source>
</evidence>
<dbReference type="InterPro" id="IPR050153">
    <property type="entry name" value="Metal_Ion_Import_ABC"/>
</dbReference>
<feature type="domain" description="ABC transporter" evidence="5">
    <location>
        <begin position="4"/>
        <end position="230"/>
    </location>
</feature>
<evidence type="ECO:0000256" key="1">
    <source>
        <dbReference type="ARBA" id="ARBA00005417"/>
    </source>
</evidence>
<dbReference type="PANTHER" id="PTHR42734">
    <property type="entry name" value="METAL TRANSPORT SYSTEM ATP-BINDING PROTEIN TM_0124-RELATED"/>
    <property type="match status" value="1"/>
</dbReference>
<evidence type="ECO:0000313" key="7">
    <source>
        <dbReference type="Proteomes" id="UP000295063"/>
    </source>
</evidence>
<dbReference type="CDD" id="cd03235">
    <property type="entry name" value="ABC_Metallic_Cations"/>
    <property type="match status" value="1"/>
</dbReference>
<dbReference type="PROSITE" id="PS50893">
    <property type="entry name" value="ABC_TRANSPORTER_2"/>
    <property type="match status" value="1"/>
</dbReference>
<keyword evidence="2" id="KW-0813">Transport</keyword>
<protein>
    <submittedName>
        <fullName evidence="6">Zinc transport system ATP-binding protein</fullName>
    </submittedName>
</protein>
<dbReference type="GO" id="GO:0005524">
    <property type="term" value="F:ATP binding"/>
    <property type="evidence" value="ECO:0007669"/>
    <property type="project" value="UniProtKB-KW"/>
</dbReference>